<dbReference type="InterPro" id="IPR036236">
    <property type="entry name" value="Znf_C2H2_sf"/>
</dbReference>
<protein>
    <recommendedName>
        <fullName evidence="3">C2H2-type domain-containing protein</fullName>
    </recommendedName>
</protein>
<dbReference type="SMART" id="SM00355">
    <property type="entry name" value="ZnF_C2H2"/>
    <property type="match status" value="1"/>
</dbReference>
<keyword evidence="1" id="KW-0863">Zinc-finger</keyword>
<organism evidence="4 5">
    <name type="scientific">Canna indica</name>
    <name type="common">Indian-shot</name>
    <dbReference type="NCBI Taxonomy" id="4628"/>
    <lineage>
        <taxon>Eukaryota</taxon>
        <taxon>Viridiplantae</taxon>
        <taxon>Streptophyta</taxon>
        <taxon>Embryophyta</taxon>
        <taxon>Tracheophyta</taxon>
        <taxon>Spermatophyta</taxon>
        <taxon>Magnoliopsida</taxon>
        <taxon>Liliopsida</taxon>
        <taxon>Zingiberales</taxon>
        <taxon>Cannaceae</taxon>
        <taxon>Canna</taxon>
    </lineage>
</organism>
<keyword evidence="1" id="KW-0479">Metal-binding</keyword>
<evidence type="ECO:0000259" key="3">
    <source>
        <dbReference type="PROSITE" id="PS50157"/>
    </source>
</evidence>
<keyword evidence="1" id="KW-0862">Zinc</keyword>
<proteinExistence type="predicted"/>
<evidence type="ECO:0000313" key="5">
    <source>
        <dbReference type="Proteomes" id="UP001327560"/>
    </source>
</evidence>
<evidence type="ECO:0000256" key="2">
    <source>
        <dbReference type="SAM" id="MobiDB-lite"/>
    </source>
</evidence>
<feature type="domain" description="C2H2-type" evidence="3">
    <location>
        <begin position="107"/>
        <end position="134"/>
    </location>
</feature>
<dbReference type="EMBL" id="CP136897">
    <property type="protein sequence ID" value="WOL16822.1"/>
    <property type="molecule type" value="Genomic_DNA"/>
</dbReference>
<dbReference type="PANTHER" id="PTHR47591:SF13">
    <property type="entry name" value="OS02G0293900 PROTEIN"/>
    <property type="match status" value="1"/>
</dbReference>
<dbReference type="PROSITE" id="PS00028">
    <property type="entry name" value="ZINC_FINGER_C2H2_1"/>
    <property type="match status" value="1"/>
</dbReference>
<reference evidence="4 5" key="1">
    <citation type="submission" date="2023-10" db="EMBL/GenBank/DDBJ databases">
        <title>Chromosome-scale genome assembly provides insights into flower coloration mechanisms of Canna indica.</title>
        <authorList>
            <person name="Li C."/>
        </authorList>
    </citation>
    <scope>NUCLEOTIDE SEQUENCE [LARGE SCALE GENOMIC DNA]</scope>
    <source>
        <tissue evidence="4">Flower</tissue>
    </source>
</reference>
<dbReference type="Proteomes" id="UP001327560">
    <property type="component" value="Chromosome 8"/>
</dbReference>
<name>A0AAQ3L0B4_9LILI</name>
<feature type="compositionally biased region" description="Polar residues" evidence="2">
    <location>
        <begin position="1"/>
        <end position="11"/>
    </location>
</feature>
<evidence type="ECO:0000313" key="4">
    <source>
        <dbReference type="EMBL" id="WOL16822.1"/>
    </source>
</evidence>
<dbReference type="InterPro" id="IPR013087">
    <property type="entry name" value="Znf_C2H2_type"/>
</dbReference>
<feature type="region of interest" description="Disordered" evidence="2">
    <location>
        <begin position="1"/>
        <end position="56"/>
    </location>
</feature>
<feature type="region of interest" description="Disordered" evidence="2">
    <location>
        <begin position="76"/>
        <end position="110"/>
    </location>
</feature>
<dbReference type="SUPFAM" id="SSF57667">
    <property type="entry name" value="beta-beta-alpha zinc fingers"/>
    <property type="match status" value="1"/>
</dbReference>
<accession>A0AAQ3L0B4</accession>
<sequence length="265" mass="28723">MDDSSSSSINLTPPPPPPTPHGGGVPTPHLALLPPMLDLAESSARPPRKPKYDVGGSFLHGFDHCAPPFHYSAPPGLIPFPSSSPKPRPRQKPPDMAGSAAGKTSTPPCTECGKRFSSWKALFGHMRCHPERQWRGINPPPHLRRPPPAPAEDHYTEEEYEVASILLMLSGGPPREPAASAGAVRFIGGLARGGVWKRPWVKGEAARYDRKRSVGMRWPKWKKDGDEGCSSSSTKEYVLDLNLPPPMENNDGNTSSAVLDLRLGI</sequence>
<dbReference type="Pfam" id="PF13912">
    <property type="entry name" value="zf-C2H2_6"/>
    <property type="match status" value="1"/>
</dbReference>
<evidence type="ECO:0000256" key="1">
    <source>
        <dbReference type="PROSITE-ProRule" id="PRU00042"/>
    </source>
</evidence>
<dbReference type="AlphaFoldDB" id="A0AAQ3L0B4"/>
<gene>
    <name evidence="4" type="ORF">Cni_G25610</name>
</gene>
<dbReference type="PROSITE" id="PS50157">
    <property type="entry name" value="ZINC_FINGER_C2H2_2"/>
    <property type="match status" value="1"/>
</dbReference>
<feature type="compositionally biased region" description="Pro residues" evidence="2">
    <location>
        <begin position="76"/>
        <end position="86"/>
    </location>
</feature>
<dbReference type="PANTHER" id="PTHR47591">
    <property type="entry name" value="ZINC FINGER PROTEIN ZAT2-RELATED"/>
    <property type="match status" value="1"/>
</dbReference>
<keyword evidence="5" id="KW-1185">Reference proteome</keyword>
<dbReference type="GO" id="GO:0008270">
    <property type="term" value="F:zinc ion binding"/>
    <property type="evidence" value="ECO:0007669"/>
    <property type="project" value="UniProtKB-KW"/>
</dbReference>